<dbReference type="AlphaFoldDB" id="A0A5B7GGQ4"/>
<feature type="region of interest" description="Disordered" evidence="1">
    <location>
        <begin position="49"/>
        <end position="69"/>
    </location>
</feature>
<evidence type="ECO:0000313" key="2">
    <source>
        <dbReference type="EMBL" id="MPC56553.1"/>
    </source>
</evidence>
<dbReference type="Proteomes" id="UP000324222">
    <property type="component" value="Unassembled WGS sequence"/>
</dbReference>
<evidence type="ECO:0000256" key="1">
    <source>
        <dbReference type="SAM" id="MobiDB-lite"/>
    </source>
</evidence>
<organism evidence="2 3">
    <name type="scientific">Portunus trituberculatus</name>
    <name type="common">Swimming crab</name>
    <name type="synonym">Neptunus trituberculatus</name>
    <dbReference type="NCBI Taxonomy" id="210409"/>
    <lineage>
        <taxon>Eukaryota</taxon>
        <taxon>Metazoa</taxon>
        <taxon>Ecdysozoa</taxon>
        <taxon>Arthropoda</taxon>
        <taxon>Crustacea</taxon>
        <taxon>Multicrustacea</taxon>
        <taxon>Malacostraca</taxon>
        <taxon>Eumalacostraca</taxon>
        <taxon>Eucarida</taxon>
        <taxon>Decapoda</taxon>
        <taxon>Pleocyemata</taxon>
        <taxon>Brachyura</taxon>
        <taxon>Eubrachyura</taxon>
        <taxon>Portunoidea</taxon>
        <taxon>Portunidae</taxon>
        <taxon>Portuninae</taxon>
        <taxon>Portunus</taxon>
    </lineage>
</organism>
<reference evidence="2 3" key="1">
    <citation type="submission" date="2019-05" db="EMBL/GenBank/DDBJ databases">
        <title>Another draft genome of Portunus trituberculatus and its Hox gene families provides insights of decapod evolution.</title>
        <authorList>
            <person name="Jeong J.-H."/>
            <person name="Song I."/>
            <person name="Kim S."/>
            <person name="Choi T."/>
            <person name="Kim D."/>
            <person name="Ryu S."/>
            <person name="Kim W."/>
        </authorList>
    </citation>
    <scope>NUCLEOTIDE SEQUENCE [LARGE SCALE GENOMIC DNA]</scope>
    <source>
        <tissue evidence="2">Muscle</tissue>
    </source>
</reference>
<keyword evidence="3" id="KW-1185">Reference proteome</keyword>
<protein>
    <submittedName>
        <fullName evidence="2">Uncharacterized protein</fullName>
    </submittedName>
</protein>
<name>A0A5B7GGQ4_PORTR</name>
<evidence type="ECO:0000313" key="3">
    <source>
        <dbReference type="Proteomes" id="UP000324222"/>
    </source>
</evidence>
<gene>
    <name evidence="2" type="ORF">E2C01_050515</name>
</gene>
<dbReference type="EMBL" id="VSRR010014031">
    <property type="protein sequence ID" value="MPC56553.1"/>
    <property type="molecule type" value="Genomic_DNA"/>
</dbReference>
<comment type="caution">
    <text evidence="2">The sequence shown here is derived from an EMBL/GenBank/DDBJ whole genome shotgun (WGS) entry which is preliminary data.</text>
</comment>
<proteinExistence type="predicted"/>
<feature type="compositionally biased region" description="Low complexity" evidence="1">
    <location>
        <begin position="53"/>
        <end position="63"/>
    </location>
</feature>
<accession>A0A5B7GGQ4</accession>
<sequence length="69" mass="7513">MKVGLPPVTVHPRGGDLHSTLFRLAEDVLKRNNDCNFLMRVIVQSLTQPAAPTTTTTTTTTTTLQCSSQ</sequence>